<keyword evidence="3" id="KW-1185">Reference proteome</keyword>
<dbReference type="InterPro" id="IPR011050">
    <property type="entry name" value="Pectin_lyase_fold/virulence"/>
</dbReference>
<proteinExistence type="predicted"/>
<feature type="domain" description="Right handed beta helix" evidence="1">
    <location>
        <begin position="4"/>
        <end position="119"/>
    </location>
</feature>
<feature type="non-terminal residue" evidence="2">
    <location>
        <position position="1"/>
    </location>
</feature>
<reference evidence="3" key="1">
    <citation type="journal article" date="2019" name="Int. J. Syst. Evol. Microbiol.">
        <title>The Global Catalogue of Microorganisms (GCM) 10K type strain sequencing project: providing services to taxonomists for standard genome sequencing and annotation.</title>
        <authorList>
            <consortium name="The Broad Institute Genomics Platform"/>
            <consortium name="The Broad Institute Genome Sequencing Center for Infectious Disease"/>
            <person name="Wu L."/>
            <person name="Ma J."/>
        </authorList>
    </citation>
    <scope>NUCLEOTIDE SEQUENCE [LARGE SCALE GENOMIC DNA]</scope>
    <source>
        <strain evidence="3">JCM 31486</strain>
    </source>
</reference>
<dbReference type="InterPro" id="IPR006626">
    <property type="entry name" value="PbH1"/>
</dbReference>
<dbReference type="SMART" id="SM00710">
    <property type="entry name" value="PbH1"/>
    <property type="match status" value="4"/>
</dbReference>
<evidence type="ECO:0000259" key="1">
    <source>
        <dbReference type="Pfam" id="PF13229"/>
    </source>
</evidence>
<evidence type="ECO:0000313" key="3">
    <source>
        <dbReference type="Proteomes" id="UP001597045"/>
    </source>
</evidence>
<organism evidence="2 3">
    <name type="scientific">Kibdelosporangium lantanae</name>
    <dbReference type="NCBI Taxonomy" id="1497396"/>
    <lineage>
        <taxon>Bacteria</taxon>
        <taxon>Bacillati</taxon>
        <taxon>Actinomycetota</taxon>
        <taxon>Actinomycetes</taxon>
        <taxon>Pseudonocardiales</taxon>
        <taxon>Pseudonocardiaceae</taxon>
        <taxon>Kibdelosporangium</taxon>
    </lineage>
</organism>
<feature type="non-terminal residue" evidence="2">
    <location>
        <position position="249"/>
    </location>
</feature>
<protein>
    <submittedName>
        <fullName evidence="2">Right-handed parallel beta-helix repeat-containing protein</fullName>
    </submittedName>
</protein>
<dbReference type="SUPFAM" id="SSF51126">
    <property type="entry name" value="Pectin lyase-like"/>
    <property type="match status" value="1"/>
</dbReference>
<name>A0ABW3MKV4_9PSEU</name>
<dbReference type="Gene3D" id="2.160.20.10">
    <property type="entry name" value="Single-stranded right-handed beta-helix, Pectin lyase-like"/>
    <property type="match status" value="1"/>
</dbReference>
<dbReference type="InterPro" id="IPR039448">
    <property type="entry name" value="Beta_helix"/>
</dbReference>
<gene>
    <name evidence="2" type="ORF">ACFQ1S_36700</name>
</gene>
<dbReference type="EMBL" id="JBHTIS010003014">
    <property type="protein sequence ID" value="MFD1050677.1"/>
    <property type="molecule type" value="Genomic_DNA"/>
</dbReference>
<dbReference type="Pfam" id="PF13229">
    <property type="entry name" value="Beta_helix"/>
    <property type="match status" value="1"/>
</dbReference>
<sequence length="249" mass="26214">PAAAVDLTGTRNVTFLRNTFQHLGGAGLGLQHGVRDDLVQGNTVNDISGIGILLGAVDDPQPINGDENEIATGNTVDSNYVHDTGVEFPGAPAIFNGYSRRTSITHNQISNVSYSGISSGWAGWHTNSVTPHDNPNINADNTISYNEIYGHMGVRSDGGAIYTNGPQGTSFEHGLTVEGNVSFSGIHTSFNVYNDEGGDYVTIRGNAQYSDPGGFNGGCSTTGHIRLKGNYRTGALNWFGCPPAPVGIE</sequence>
<accession>A0ABW3MKV4</accession>
<evidence type="ECO:0000313" key="2">
    <source>
        <dbReference type="EMBL" id="MFD1050677.1"/>
    </source>
</evidence>
<dbReference type="InterPro" id="IPR012334">
    <property type="entry name" value="Pectin_lyas_fold"/>
</dbReference>
<dbReference type="Proteomes" id="UP001597045">
    <property type="component" value="Unassembled WGS sequence"/>
</dbReference>
<dbReference type="PANTHER" id="PTHR36453">
    <property type="entry name" value="SECRETED PROTEIN-RELATED"/>
    <property type="match status" value="1"/>
</dbReference>
<dbReference type="PANTHER" id="PTHR36453:SF1">
    <property type="entry name" value="RIGHT HANDED BETA HELIX DOMAIN-CONTAINING PROTEIN"/>
    <property type="match status" value="1"/>
</dbReference>
<comment type="caution">
    <text evidence="2">The sequence shown here is derived from an EMBL/GenBank/DDBJ whole genome shotgun (WGS) entry which is preliminary data.</text>
</comment>